<feature type="signal peptide" evidence="1">
    <location>
        <begin position="1"/>
        <end position="21"/>
    </location>
</feature>
<dbReference type="EMBL" id="JAJTWU010000001">
    <property type="protein sequence ID" value="MCE4553422.1"/>
    <property type="molecule type" value="Genomic_DNA"/>
</dbReference>
<evidence type="ECO:0000313" key="3">
    <source>
        <dbReference type="EMBL" id="MCE4553422.1"/>
    </source>
</evidence>
<dbReference type="PRINTS" id="PR00111">
    <property type="entry name" value="ABHYDROLASE"/>
</dbReference>
<comment type="caution">
    <text evidence="3">The sequence shown here is derived from an EMBL/GenBank/DDBJ whole genome shotgun (WGS) entry which is preliminary data.</text>
</comment>
<keyword evidence="3" id="KW-0378">Hydrolase</keyword>
<evidence type="ECO:0000313" key="4">
    <source>
        <dbReference type="Proteomes" id="UP001200741"/>
    </source>
</evidence>
<dbReference type="Pfam" id="PF00561">
    <property type="entry name" value="Abhydrolase_1"/>
    <property type="match status" value="1"/>
</dbReference>
<sequence>MRHPRLPVLALACAATLTQLAACSNAAERPPLPTLHPNAPTIVLQAGLGDSSDVWRQVRQQLPAGAVVVAPDRPGYGREPFAEGPRDPCTIARELHETLRRSGHPPPYLLVGHSLGGLYQYAYARLYPADVKGLLLLEATHPHHLERVTAESPSSATLIKVARMAMGRAPAAEFDAQTRCLEAWEAAPPLGVPTRVLMRADFSGLEAGSFEPVVRGLQQDWLRLTGARRVETVAGTGHYLQKDQPRVVAEAIVEMAR</sequence>
<accession>A0ABS8XR91</accession>
<evidence type="ECO:0000256" key="1">
    <source>
        <dbReference type="SAM" id="SignalP"/>
    </source>
</evidence>
<name>A0ABS8XR91_9BURK</name>
<dbReference type="PANTHER" id="PTHR43798:SF33">
    <property type="entry name" value="HYDROLASE, PUTATIVE (AFU_ORTHOLOGUE AFUA_2G14860)-RELATED"/>
    <property type="match status" value="1"/>
</dbReference>
<dbReference type="InterPro" id="IPR029058">
    <property type="entry name" value="AB_hydrolase_fold"/>
</dbReference>
<dbReference type="RefSeq" id="WP_233370122.1">
    <property type="nucleotide sequence ID" value="NZ_JAJTWU010000001.1"/>
</dbReference>
<evidence type="ECO:0000259" key="2">
    <source>
        <dbReference type="Pfam" id="PF00561"/>
    </source>
</evidence>
<dbReference type="SUPFAM" id="SSF53474">
    <property type="entry name" value="alpha/beta-Hydrolases"/>
    <property type="match status" value="1"/>
</dbReference>
<reference evidence="3 4" key="1">
    <citation type="submission" date="2021-12" db="EMBL/GenBank/DDBJ databases">
        <title>Genome seq of P8.</title>
        <authorList>
            <person name="Seo T."/>
        </authorList>
    </citation>
    <scope>NUCLEOTIDE SEQUENCE [LARGE SCALE GENOMIC DNA]</scope>
    <source>
        <strain evidence="3 4">P8</strain>
    </source>
</reference>
<keyword evidence="4" id="KW-1185">Reference proteome</keyword>
<dbReference type="PANTHER" id="PTHR43798">
    <property type="entry name" value="MONOACYLGLYCEROL LIPASE"/>
    <property type="match status" value="1"/>
</dbReference>
<organism evidence="3 4">
    <name type="scientific">Pelomonas cellulosilytica</name>
    <dbReference type="NCBI Taxonomy" id="2906762"/>
    <lineage>
        <taxon>Bacteria</taxon>
        <taxon>Pseudomonadati</taxon>
        <taxon>Pseudomonadota</taxon>
        <taxon>Betaproteobacteria</taxon>
        <taxon>Burkholderiales</taxon>
        <taxon>Sphaerotilaceae</taxon>
        <taxon>Roseateles</taxon>
    </lineage>
</organism>
<dbReference type="InterPro" id="IPR050266">
    <property type="entry name" value="AB_hydrolase_sf"/>
</dbReference>
<dbReference type="GO" id="GO:0016787">
    <property type="term" value="F:hydrolase activity"/>
    <property type="evidence" value="ECO:0007669"/>
    <property type="project" value="UniProtKB-KW"/>
</dbReference>
<gene>
    <name evidence="3" type="ORF">LXT13_03045</name>
</gene>
<dbReference type="InterPro" id="IPR000073">
    <property type="entry name" value="AB_hydrolase_1"/>
</dbReference>
<feature type="chain" id="PRO_5045325673" evidence="1">
    <location>
        <begin position="22"/>
        <end position="257"/>
    </location>
</feature>
<dbReference type="Gene3D" id="3.40.50.1820">
    <property type="entry name" value="alpha/beta hydrolase"/>
    <property type="match status" value="1"/>
</dbReference>
<feature type="domain" description="AB hydrolase-1" evidence="2">
    <location>
        <begin position="40"/>
        <end position="149"/>
    </location>
</feature>
<keyword evidence="1" id="KW-0732">Signal</keyword>
<protein>
    <submittedName>
        <fullName evidence="3">Alpha/beta fold hydrolase</fullName>
    </submittedName>
</protein>
<dbReference type="Proteomes" id="UP001200741">
    <property type="component" value="Unassembled WGS sequence"/>
</dbReference>
<proteinExistence type="predicted"/>